<feature type="region of interest" description="Disordered" evidence="1">
    <location>
        <begin position="130"/>
        <end position="153"/>
    </location>
</feature>
<proteinExistence type="predicted"/>
<accession>A0AAD2G068</accession>
<dbReference type="Proteomes" id="UP001295423">
    <property type="component" value="Unassembled WGS sequence"/>
</dbReference>
<keyword evidence="2" id="KW-0472">Membrane</keyword>
<sequence>MTEGNSTDKKDDDERLKKLMKAATGCDNVDEVRKKTLVARDSMSVDSAKEFLTGMEDDDENVGVNRNAGGKPKVIAPSPKDDEVLKTLSLSGPAPKPPTPRTVVHPPSAQAMPSSDDNLETLDQRSTLIDSSTPQQHIPSSEQKEQNLTRKTSSTIIMPTDSRDSDLDYTWISRIYALGSLLSLVFYLLEKYGSRPQKSFVANLNDVYIVFLPYIPCLVWTLLRLNQRRKESVPTTDTAKKEQ</sequence>
<keyword evidence="2" id="KW-1133">Transmembrane helix</keyword>
<protein>
    <submittedName>
        <fullName evidence="3">Uncharacterized protein</fullName>
    </submittedName>
</protein>
<feature type="compositionally biased region" description="Polar residues" evidence="1">
    <location>
        <begin position="130"/>
        <end position="141"/>
    </location>
</feature>
<reference evidence="3" key="1">
    <citation type="submission" date="2023-08" db="EMBL/GenBank/DDBJ databases">
        <authorList>
            <person name="Audoor S."/>
            <person name="Bilcke G."/>
        </authorList>
    </citation>
    <scope>NUCLEOTIDE SEQUENCE</scope>
</reference>
<dbReference type="EMBL" id="CAKOGP040001980">
    <property type="protein sequence ID" value="CAJ1958886.1"/>
    <property type="molecule type" value="Genomic_DNA"/>
</dbReference>
<dbReference type="AlphaFoldDB" id="A0AAD2G068"/>
<organism evidence="3 4">
    <name type="scientific">Cylindrotheca closterium</name>
    <dbReference type="NCBI Taxonomy" id="2856"/>
    <lineage>
        <taxon>Eukaryota</taxon>
        <taxon>Sar</taxon>
        <taxon>Stramenopiles</taxon>
        <taxon>Ochrophyta</taxon>
        <taxon>Bacillariophyta</taxon>
        <taxon>Bacillariophyceae</taxon>
        <taxon>Bacillariophycidae</taxon>
        <taxon>Bacillariales</taxon>
        <taxon>Bacillariaceae</taxon>
        <taxon>Cylindrotheca</taxon>
    </lineage>
</organism>
<name>A0AAD2G068_9STRA</name>
<feature type="transmembrane region" description="Helical" evidence="2">
    <location>
        <begin position="171"/>
        <end position="189"/>
    </location>
</feature>
<evidence type="ECO:0000313" key="3">
    <source>
        <dbReference type="EMBL" id="CAJ1958886.1"/>
    </source>
</evidence>
<keyword evidence="4" id="KW-1185">Reference proteome</keyword>
<evidence type="ECO:0000256" key="2">
    <source>
        <dbReference type="SAM" id="Phobius"/>
    </source>
</evidence>
<feature type="region of interest" description="Disordered" evidence="1">
    <location>
        <begin position="51"/>
        <end position="118"/>
    </location>
</feature>
<comment type="caution">
    <text evidence="3">The sequence shown here is derived from an EMBL/GenBank/DDBJ whole genome shotgun (WGS) entry which is preliminary data.</text>
</comment>
<feature type="transmembrane region" description="Helical" evidence="2">
    <location>
        <begin position="201"/>
        <end position="223"/>
    </location>
</feature>
<evidence type="ECO:0000256" key="1">
    <source>
        <dbReference type="SAM" id="MobiDB-lite"/>
    </source>
</evidence>
<gene>
    <name evidence="3" type="ORF">CYCCA115_LOCUS17401</name>
</gene>
<keyword evidence="2" id="KW-0812">Transmembrane</keyword>
<evidence type="ECO:0000313" key="4">
    <source>
        <dbReference type="Proteomes" id="UP001295423"/>
    </source>
</evidence>